<dbReference type="Gene3D" id="1.20.1070.10">
    <property type="entry name" value="Rhodopsin 7-helix transmembrane proteins"/>
    <property type="match status" value="1"/>
</dbReference>
<name>A0ABN8PWE3_9CNID</name>
<keyword evidence="2" id="KW-1003">Cell membrane</keyword>
<sequence length="359" mass="39682">MSSTQECTLNATSPPTIFSPRSDAEIFTQVTVLVIICVGSVFGNAFVVGIIISNYKLHKPTYYFISSLAVADFLVGALYIPFYIASSVARHWQLSFAWCKWHAAFISLSVNASLMTLCLVSVDRFLAITDPLRYQTTLTTRRSALLLLGGWIHSILWAVSPQLGWGEVVYDSKTSTCRPNWGARGLGNRLYALGLALFPFAVPVVCMVYCYCRIFCVARQHIKSIKKNSVQSSGSNTSYQRAMETKAMKTLLLVLGAFVVAWLPYTVSSIVTMTTKGTWDISISGLNAVLTITTLNGCVNPVIYGIRDQRFRSGARRVLCPQSSRGASDFNSYASTRRPTNTEIQENVELGNINFAQEH</sequence>
<keyword evidence="7 9" id="KW-0675">Receptor</keyword>
<dbReference type="EMBL" id="CALNXI010001031">
    <property type="protein sequence ID" value="CAH3152299.1"/>
    <property type="molecule type" value="Genomic_DNA"/>
</dbReference>
<keyword evidence="6 10" id="KW-0472">Membrane</keyword>
<dbReference type="InterPro" id="IPR017452">
    <property type="entry name" value="GPCR_Rhodpsn_7TM"/>
</dbReference>
<dbReference type="PROSITE" id="PS00237">
    <property type="entry name" value="G_PROTEIN_RECEP_F1_1"/>
    <property type="match status" value="1"/>
</dbReference>
<dbReference type="PROSITE" id="PS50262">
    <property type="entry name" value="G_PROTEIN_RECEP_F1_2"/>
    <property type="match status" value="1"/>
</dbReference>
<feature type="transmembrane region" description="Helical" evidence="10">
    <location>
        <begin position="26"/>
        <end position="50"/>
    </location>
</feature>
<dbReference type="SMART" id="SM01381">
    <property type="entry name" value="7TM_GPCR_Srsx"/>
    <property type="match status" value="1"/>
</dbReference>
<dbReference type="Proteomes" id="UP001159427">
    <property type="component" value="Unassembled WGS sequence"/>
</dbReference>
<feature type="transmembrane region" description="Helical" evidence="10">
    <location>
        <begin position="62"/>
        <end position="84"/>
    </location>
</feature>
<accession>A0ABN8PWE3</accession>
<evidence type="ECO:0000259" key="11">
    <source>
        <dbReference type="PROSITE" id="PS50262"/>
    </source>
</evidence>
<evidence type="ECO:0000256" key="6">
    <source>
        <dbReference type="ARBA" id="ARBA00023136"/>
    </source>
</evidence>
<comment type="caution">
    <text evidence="12">The sequence shown here is derived from an EMBL/GenBank/DDBJ whole genome shotgun (WGS) entry which is preliminary data.</text>
</comment>
<evidence type="ECO:0000256" key="9">
    <source>
        <dbReference type="RuleBase" id="RU000688"/>
    </source>
</evidence>
<dbReference type="CDD" id="cd00637">
    <property type="entry name" value="7tm_classA_rhodopsin-like"/>
    <property type="match status" value="1"/>
</dbReference>
<comment type="subcellular location">
    <subcellularLocation>
        <location evidence="1">Cell membrane</location>
        <topology evidence="1">Multi-pass membrane protein</topology>
    </subcellularLocation>
</comment>
<feature type="transmembrane region" description="Helical" evidence="10">
    <location>
        <begin position="104"/>
        <end position="122"/>
    </location>
</feature>
<organism evidence="12 13">
    <name type="scientific">Porites evermanni</name>
    <dbReference type="NCBI Taxonomy" id="104178"/>
    <lineage>
        <taxon>Eukaryota</taxon>
        <taxon>Metazoa</taxon>
        <taxon>Cnidaria</taxon>
        <taxon>Anthozoa</taxon>
        <taxon>Hexacorallia</taxon>
        <taxon>Scleractinia</taxon>
        <taxon>Fungiina</taxon>
        <taxon>Poritidae</taxon>
        <taxon>Porites</taxon>
    </lineage>
</organism>
<feature type="transmembrane region" description="Helical" evidence="10">
    <location>
        <begin position="251"/>
        <end position="271"/>
    </location>
</feature>
<evidence type="ECO:0000256" key="1">
    <source>
        <dbReference type="ARBA" id="ARBA00004651"/>
    </source>
</evidence>
<comment type="similarity">
    <text evidence="9">Belongs to the G-protein coupled receptor 1 family.</text>
</comment>
<keyword evidence="13" id="KW-1185">Reference proteome</keyword>
<dbReference type="PANTHER" id="PTHR22752">
    <property type="entry name" value="G PROTEIN-COUPLED RECEPTOR"/>
    <property type="match status" value="1"/>
</dbReference>
<feature type="transmembrane region" description="Helical" evidence="10">
    <location>
        <begin position="283"/>
        <end position="306"/>
    </location>
</feature>
<gene>
    <name evidence="12" type="ORF">PEVE_00000715</name>
</gene>
<evidence type="ECO:0000256" key="3">
    <source>
        <dbReference type="ARBA" id="ARBA00022692"/>
    </source>
</evidence>
<evidence type="ECO:0000256" key="7">
    <source>
        <dbReference type="ARBA" id="ARBA00023170"/>
    </source>
</evidence>
<proteinExistence type="inferred from homology"/>
<keyword evidence="4 10" id="KW-1133">Transmembrane helix</keyword>
<keyword evidence="8 9" id="KW-0807">Transducer</keyword>
<protein>
    <recommendedName>
        <fullName evidence="11">G-protein coupled receptors family 1 profile domain-containing protein</fullName>
    </recommendedName>
</protein>
<evidence type="ECO:0000256" key="4">
    <source>
        <dbReference type="ARBA" id="ARBA00022989"/>
    </source>
</evidence>
<evidence type="ECO:0000256" key="2">
    <source>
        <dbReference type="ARBA" id="ARBA00022475"/>
    </source>
</evidence>
<feature type="transmembrane region" description="Helical" evidence="10">
    <location>
        <begin position="190"/>
        <end position="212"/>
    </location>
</feature>
<evidence type="ECO:0000313" key="12">
    <source>
        <dbReference type="EMBL" id="CAH3152299.1"/>
    </source>
</evidence>
<dbReference type="PRINTS" id="PR00237">
    <property type="entry name" value="GPCRRHODOPSN"/>
</dbReference>
<reference evidence="12 13" key="1">
    <citation type="submission" date="2022-05" db="EMBL/GenBank/DDBJ databases">
        <authorList>
            <consortium name="Genoscope - CEA"/>
            <person name="William W."/>
        </authorList>
    </citation>
    <scope>NUCLEOTIDE SEQUENCE [LARGE SCALE GENOMIC DNA]</scope>
</reference>
<dbReference type="InterPro" id="IPR000276">
    <property type="entry name" value="GPCR_Rhodpsn"/>
</dbReference>
<evidence type="ECO:0000256" key="10">
    <source>
        <dbReference type="SAM" id="Phobius"/>
    </source>
</evidence>
<dbReference type="Pfam" id="PF00001">
    <property type="entry name" value="7tm_1"/>
    <property type="match status" value="1"/>
</dbReference>
<dbReference type="SUPFAM" id="SSF81321">
    <property type="entry name" value="Family A G protein-coupled receptor-like"/>
    <property type="match status" value="1"/>
</dbReference>
<keyword evidence="3 9" id="KW-0812">Transmembrane</keyword>
<evidence type="ECO:0000256" key="8">
    <source>
        <dbReference type="ARBA" id="ARBA00023224"/>
    </source>
</evidence>
<keyword evidence="5 9" id="KW-0297">G-protein coupled receptor</keyword>
<feature type="transmembrane region" description="Helical" evidence="10">
    <location>
        <begin position="143"/>
        <end position="160"/>
    </location>
</feature>
<evidence type="ECO:0000256" key="5">
    <source>
        <dbReference type="ARBA" id="ARBA00023040"/>
    </source>
</evidence>
<evidence type="ECO:0000313" key="13">
    <source>
        <dbReference type="Proteomes" id="UP001159427"/>
    </source>
</evidence>
<feature type="domain" description="G-protein coupled receptors family 1 profile" evidence="11">
    <location>
        <begin position="43"/>
        <end position="304"/>
    </location>
</feature>